<dbReference type="PRINTS" id="PR00069">
    <property type="entry name" value="ALDKETRDTASE"/>
</dbReference>
<evidence type="ECO:0000313" key="6">
    <source>
        <dbReference type="Proteomes" id="UP001596233"/>
    </source>
</evidence>
<protein>
    <submittedName>
        <fullName evidence="5">Aldo/keto reductase family protein</fullName>
    </submittedName>
</protein>
<dbReference type="InterPro" id="IPR023210">
    <property type="entry name" value="NADP_OxRdtase_dom"/>
</dbReference>
<dbReference type="Proteomes" id="UP001596233">
    <property type="component" value="Unassembled WGS sequence"/>
</dbReference>
<organism evidence="5 6">
    <name type="scientific">Paenibacillus septentrionalis</name>
    <dbReference type="NCBI Taxonomy" id="429342"/>
    <lineage>
        <taxon>Bacteria</taxon>
        <taxon>Bacillati</taxon>
        <taxon>Bacillota</taxon>
        <taxon>Bacilli</taxon>
        <taxon>Bacillales</taxon>
        <taxon>Paenibacillaceae</taxon>
        <taxon>Paenibacillus</taxon>
    </lineage>
</organism>
<keyword evidence="3" id="KW-0560">Oxidoreductase</keyword>
<dbReference type="PANTHER" id="PTHR43150:SF2">
    <property type="entry name" value="HYPERKINETIC, ISOFORM M"/>
    <property type="match status" value="1"/>
</dbReference>
<dbReference type="EMBL" id="JBHSTE010000005">
    <property type="protein sequence ID" value="MFC6334228.1"/>
    <property type="molecule type" value="Genomic_DNA"/>
</dbReference>
<evidence type="ECO:0000313" key="5">
    <source>
        <dbReference type="EMBL" id="MFC6334228.1"/>
    </source>
</evidence>
<evidence type="ECO:0000259" key="4">
    <source>
        <dbReference type="Pfam" id="PF00248"/>
    </source>
</evidence>
<gene>
    <name evidence="5" type="ORF">ACFP56_16485</name>
</gene>
<keyword evidence="2" id="KW-0521">NADP</keyword>
<accession>A0ABW1V6U4</accession>
<sequence length="323" mass="35559">MKYRKLGRSGLKVSEIGLGSWLTYGSATSEEAARACIHKAYESGINFFDTSNSYAGAEQVMGSTLKDYPRSSYVLATKLFFAQGPGPNERGLSRKHIMEQCEASLKRLGTDYIDLYQCHRFDHETPIDETLRALDDLQAQGKILYAGVSEWSAAQIAEASGIGKSLGLRPLISNQPIYNMFERYIEKEGVIHQCEQEGLGLVVFSPLAQGVLTGKYKPGHPIPQDTRAANNQTNGVINSYLREDVLQCTAKLEELAAEVGATLSQFALAWVLRQSAVSSAIIGSSRPAQIEENIKAIDLELNPDIVSRTEEILATIRHFAPMR</sequence>
<dbReference type="InterPro" id="IPR005399">
    <property type="entry name" value="K_chnl_volt-dep_bsu_KCNAB-rel"/>
</dbReference>
<feature type="domain" description="NADP-dependent oxidoreductase" evidence="4">
    <location>
        <begin position="15"/>
        <end position="313"/>
    </location>
</feature>
<evidence type="ECO:0000256" key="2">
    <source>
        <dbReference type="ARBA" id="ARBA00022857"/>
    </source>
</evidence>
<dbReference type="RefSeq" id="WP_379236524.1">
    <property type="nucleotide sequence ID" value="NZ_JBHSTE010000005.1"/>
</dbReference>
<reference evidence="6" key="1">
    <citation type="journal article" date="2019" name="Int. J. Syst. Evol. Microbiol.">
        <title>The Global Catalogue of Microorganisms (GCM) 10K type strain sequencing project: providing services to taxonomists for standard genome sequencing and annotation.</title>
        <authorList>
            <consortium name="The Broad Institute Genomics Platform"/>
            <consortium name="The Broad Institute Genome Sequencing Center for Infectious Disease"/>
            <person name="Wu L."/>
            <person name="Ma J."/>
        </authorList>
    </citation>
    <scope>NUCLEOTIDE SEQUENCE [LARGE SCALE GENOMIC DNA]</scope>
    <source>
        <strain evidence="6">PCU 280</strain>
    </source>
</reference>
<dbReference type="Pfam" id="PF00248">
    <property type="entry name" value="Aldo_ket_red"/>
    <property type="match status" value="1"/>
</dbReference>
<evidence type="ECO:0000256" key="1">
    <source>
        <dbReference type="ARBA" id="ARBA00006515"/>
    </source>
</evidence>
<name>A0ABW1V6U4_9BACL</name>
<evidence type="ECO:0000256" key="3">
    <source>
        <dbReference type="ARBA" id="ARBA00023002"/>
    </source>
</evidence>
<dbReference type="PANTHER" id="PTHR43150">
    <property type="entry name" value="HYPERKINETIC, ISOFORM M"/>
    <property type="match status" value="1"/>
</dbReference>
<dbReference type="InterPro" id="IPR036812">
    <property type="entry name" value="NAD(P)_OxRdtase_dom_sf"/>
</dbReference>
<comment type="similarity">
    <text evidence="1">Belongs to the shaker potassium channel beta subunit family.</text>
</comment>
<keyword evidence="6" id="KW-1185">Reference proteome</keyword>
<dbReference type="Gene3D" id="3.20.20.100">
    <property type="entry name" value="NADP-dependent oxidoreductase domain"/>
    <property type="match status" value="1"/>
</dbReference>
<dbReference type="SUPFAM" id="SSF51430">
    <property type="entry name" value="NAD(P)-linked oxidoreductase"/>
    <property type="match status" value="1"/>
</dbReference>
<proteinExistence type="inferred from homology"/>
<dbReference type="CDD" id="cd19074">
    <property type="entry name" value="Aldo_ket_red_shaker-like"/>
    <property type="match status" value="1"/>
</dbReference>
<comment type="caution">
    <text evidence="5">The sequence shown here is derived from an EMBL/GenBank/DDBJ whole genome shotgun (WGS) entry which is preliminary data.</text>
</comment>
<dbReference type="InterPro" id="IPR020471">
    <property type="entry name" value="AKR"/>
</dbReference>